<organism evidence="2 3">
    <name type="scientific">Prorocentrum cordatum</name>
    <dbReference type="NCBI Taxonomy" id="2364126"/>
    <lineage>
        <taxon>Eukaryota</taxon>
        <taxon>Sar</taxon>
        <taxon>Alveolata</taxon>
        <taxon>Dinophyceae</taxon>
        <taxon>Prorocentrales</taxon>
        <taxon>Prorocentraceae</taxon>
        <taxon>Prorocentrum</taxon>
    </lineage>
</organism>
<dbReference type="Gene3D" id="3.10.490.10">
    <property type="entry name" value="Gamma-glutamyl cyclotransferase-like"/>
    <property type="match status" value="1"/>
</dbReference>
<comment type="caution">
    <text evidence="2">The sequence shown here is derived from an EMBL/GenBank/DDBJ whole genome shotgun (WGS) entry which is preliminary data.</text>
</comment>
<dbReference type="PANTHER" id="PTHR31544">
    <property type="entry name" value="AIG2-LIKE PROTEIN D"/>
    <property type="match status" value="1"/>
</dbReference>
<sequence>MKTAVLRGFARRGLCCAGFAALVEQAGSLVVGQAVVGLMPKERRLFDSVVDDGFSLAQVVARQLDESDMEPMDCSTYVWREEFRDALVEEDWDFERFQEEYLADFVAVCKDAREEHRVERLPDEELKTLALARRRSQTGLDDEGASHWDRD</sequence>
<evidence type="ECO:0000256" key="1">
    <source>
        <dbReference type="ARBA" id="ARBA00008861"/>
    </source>
</evidence>
<proteinExistence type="inferred from homology"/>
<name>A0ABN9XCK3_9DINO</name>
<evidence type="ECO:0000313" key="3">
    <source>
        <dbReference type="Proteomes" id="UP001189429"/>
    </source>
</evidence>
<accession>A0ABN9XCK3</accession>
<gene>
    <name evidence="2" type="ORF">PCOR1329_LOCUS74605</name>
</gene>
<protein>
    <submittedName>
        <fullName evidence="2">Uncharacterized protein</fullName>
    </submittedName>
</protein>
<dbReference type="EMBL" id="CAUYUJ010020126">
    <property type="protein sequence ID" value="CAK0896016.1"/>
    <property type="molecule type" value="Genomic_DNA"/>
</dbReference>
<dbReference type="InterPro" id="IPR045038">
    <property type="entry name" value="AIG2-like"/>
</dbReference>
<reference evidence="2" key="1">
    <citation type="submission" date="2023-10" db="EMBL/GenBank/DDBJ databases">
        <authorList>
            <person name="Chen Y."/>
            <person name="Shah S."/>
            <person name="Dougan E. K."/>
            <person name="Thang M."/>
            <person name="Chan C."/>
        </authorList>
    </citation>
    <scope>NUCLEOTIDE SEQUENCE [LARGE SCALE GENOMIC DNA]</scope>
</reference>
<dbReference type="Proteomes" id="UP001189429">
    <property type="component" value="Unassembled WGS sequence"/>
</dbReference>
<dbReference type="PANTHER" id="PTHR31544:SF2">
    <property type="entry name" value="AIG2-LIKE PROTEIN D"/>
    <property type="match status" value="1"/>
</dbReference>
<comment type="similarity">
    <text evidence="1">Belongs to the gamma-glutamylcyclotransferase family.</text>
</comment>
<evidence type="ECO:0000313" key="2">
    <source>
        <dbReference type="EMBL" id="CAK0896016.1"/>
    </source>
</evidence>
<keyword evidence="3" id="KW-1185">Reference proteome</keyword>